<dbReference type="EMBL" id="JBHUCP010000016">
    <property type="protein sequence ID" value="MFD1531903.1"/>
    <property type="molecule type" value="Genomic_DNA"/>
</dbReference>
<dbReference type="Proteomes" id="UP001597145">
    <property type="component" value="Unassembled WGS sequence"/>
</dbReference>
<keyword evidence="4" id="KW-1185">Reference proteome</keyword>
<dbReference type="RefSeq" id="WP_343974411.1">
    <property type="nucleotide sequence ID" value="NZ_BAAAJG010000007.1"/>
</dbReference>
<protein>
    <submittedName>
        <fullName evidence="3">DUF1707 domain-containing protein</fullName>
    </submittedName>
</protein>
<evidence type="ECO:0000313" key="3">
    <source>
        <dbReference type="EMBL" id="MFD1531903.1"/>
    </source>
</evidence>
<evidence type="ECO:0000256" key="1">
    <source>
        <dbReference type="SAM" id="MobiDB-lite"/>
    </source>
</evidence>
<dbReference type="Pfam" id="PF08044">
    <property type="entry name" value="DUF1707"/>
    <property type="match status" value="1"/>
</dbReference>
<organism evidence="3 4">
    <name type="scientific">Pseudonocardia aurantiaca</name>
    <dbReference type="NCBI Taxonomy" id="75290"/>
    <lineage>
        <taxon>Bacteria</taxon>
        <taxon>Bacillati</taxon>
        <taxon>Actinomycetota</taxon>
        <taxon>Actinomycetes</taxon>
        <taxon>Pseudonocardiales</taxon>
        <taxon>Pseudonocardiaceae</taxon>
        <taxon>Pseudonocardia</taxon>
    </lineage>
</organism>
<feature type="region of interest" description="Disordered" evidence="1">
    <location>
        <begin position="127"/>
        <end position="147"/>
    </location>
</feature>
<dbReference type="PANTHER" id="PTHR40763:SF4">
    <property type="entry name" value="DUF1707 DOMAIN-CONTAINING PROTEIN"/>
    <property type="match status" value="1"/>
</dbReference>
<feature type="region of interest" description="Disordered" evidence="1">
    <location>
        <begin position="65"/>
        <end position="94"/>
    </location>
</feature>
<dbReference type="InterPro" id="IPR012551">
    <property type="entry name" value="DUF1707_SHOCT-like"/>
</dbReference>
<proteinExistence type="predicted"/>
<evidence type="ECO:0000313" key="4">
    <source>
        <dbReference type="Proteomes" id="UP001597145"/>
    </source>
</evidence>
<comment type="caution">
    <text evidence="3">The sequence shown here is derived from an EMBL/GenBank/DDBJ whole genome shotgun (WGS) entry which is preliminary data.</text>
</comment>
<evidence type="ECO:0000259" key="2">
    <source>
        <dbReference type="Pfam" id="PF08044"/>
    </source>
</evidence>
<reference evidence="4" key="1">
    <citation type="journal article" date="2019" name="Int. J. Syst. Evol. Microbiol.">
        <title>The Global Catalogue of Microorganisms (GCM) 10K type strain sequencing project: providing services to taxonomists for standard genome sequencing and annotation.</title>
        <authorList>
            <consortium name="The Broad Institute Genomics Platform"/>
            <consortium name="The Broad Institute Genome Sequencing Center for Infectious Disease"/>
            <person name="Wu L."/>
            <person name="Ma J."/>
        </authorList>
    </citation>
    <scope>NUCLEOTIDE SEQUENCE [LARGE SCALE GENOMIC DNA]</scope>
    <source>
        <strain evidence="4">JCM 12165</strain>
    </source>
</reference>
<gene>
    <name evidence="3" type="ORF">ACFSCY_20940</name>
</gene>
<accession>A0ABW4FMQ0</accession>
<dbReference type="PANTHER" id="PTHR40763">
    <property type="entry name" value="MEMBRANE PROTEIN-RELATED"/>
    <property type="match status" value="1"/>
</dbReference>
<feature type="domain" description="DUF1707" evidence="2">
    <location>
        <begin position="9"/>
        <end position="60"/>
    </location>
</feature>
<feature type="compositionally biased region" description="Pro residues" evidence="1">
    <location>
        <begin position="68"/>
        <end position="85"/>
    </location>
</feature>
<name>A0ABW4FMQ0_9PSEU</name>
<sequence length="305" mass="32371">MPPAWQGKRARDLDRIRVRAALDSAYADGQLDGAEHRTRSAAATAAKTLTELQVLVRDLQVPKYLAEPPEPGTPAPTPEAPPSGPSVPTLTGPLPPRSRPFARFAAEIRTILILIGVLTIVLAISTRDWSDDPPPPPTPGISAGAAEAGPGVDPIVVSPVALHTPEGFRRFVEAVRTEFGSSEVVDAMVYADLAYVHVPVPGAPGRVRTYQYEGGFGEPLTADTREADDPLVDLAVYDVEAILGLVAGAGQSLNVENANHVNLTFRDIGDGPVVTVEALNEFGEYGRLEARADGTIIALRPFEPE</sequence>